<evidence type="ECO:0000313" key="2">
    <source>
        <dbReference type="EMBL" id="SCV68553.1"/>
    </source>
</evidence>
<gene>
    <name evidence="2" type="ORF">BQ2448_674</name>
</gene>
<keyword evidence="3" id="KW-1185">Reference proteome</keyword>
<evidence type="ECO:0000256" key="1">
    <source>
        <dbReference type="SAM" id="MobiDB-lite"/>
    </source>
</evidence>
<reference evidence="3" key="1">
    <citation type="submission" date="2016-09" db="EMBL/GenBank/DDBJ databases">
        <authorList>
            <person name="Jeantristanb JTB J.-T."/>
            <person name="Ricardo R."/>
        </authorList>
    </citation>
    <scope>NUCLEOTIDE SEQUENCE [LARGE SCALE GENOMIC DNA]</scope>
</reference>
<dbReference type="EMBL" id="FMSP01000003">
    <property type="protein sequence ID" value="SCV68553.1"/>
    <property type="molecule type" value="Genomic_DNA"/>
</dbReference>
<accession>A0A238F966</accession>
<dbReference type="AlphaFoldDB" id="A0A238F966"/>
<organism evidence="2 3">
    <name type="scientific">Microbotryum intermedium</name>
    <dbReference type="NCBI Taxonomy" id="269621"/>
    <lineage>
        <taxon>Eukaryota</taxon>
        <taxon>Fungi</taxon>
        <taxon>Dikarya</taxon>
        <taxon>Basidiomycota</taxon>
        <taxon>Pucciniomycotina</taxon>
        <taxon>Microbotryomycetes</taxon>
        <taxon>Microbotryales</taxon>
        <taxon>Microbotryaceae</taxon>
        <taxon>Microbotryum</taxon>
    </lineage>
</organism>
<evidence type="ECO:0000313" key="3">
    <source>
        <dbReference type="Proteomes" id="UP000198372"/>
    </source>
</evidence>
<protein>
    <submittedName>
        <fullName evidence="2">BQ2448_674 protein</fullName>
    </submittedName>
</protein>
<sequence>MELRRDLPRSHSPGPHDNTKPLLYPSSTSSPKCVVIYLHGRGGSPEDDLPVFKPTFDAYNREEPGSVEGGVF</sequence>
<dbReference type="STRING" id="269621.A0A238F966"/>
<name>A0A238F966_9BASI</name>
<feature type="region of interest" description="Disordered" evidence="1">
    <location>
        <begin position="1"/>
        <end position="29"/>
    </location>
</feature>
<dbReference type="Proteomes" id="UP000198372">
    <property type="component" value="Unassembled WGS sequence"/>
</dbReference>
<proteinExistence type="predicted"/>
<dbReference type="OrthoDB" id="2152248at2759"/>